<keyword evidence="2" id="KW-1185">Reference proteome</keyword>
<gene>
    <name evidence="1" type="ORF">FB557_0851</name>
</gene>
<proteinExistence type="predicted"/>
<dbReference type="EMBL" id="VIUW01000001">
    <property type="protein sequence ID" value="TWD17284.1"/>
    <property type="molecule type" value="Genomic_DNA"/>
</dbReference>
<protein>
    <submittedName>
        <fullName evidence="1">Enoyl-ACP reductase-like protein</fullName>
    </submittedName>
</protein>
<sequence>MCADPDFQASVRSGVPAARLGSPREAAEALWWLASPQASYVVGNVLTLDGGWSLG</sequence>
<dbReference type="OrthoDB" id="286404at2"/>
<organism evidence="1 2">
    <name type="scientific">Marihabitans asiaticum</name>
    <dbReference type="NCBI Taxonomy" id="415218"/>
    <lineage>
        <taxon>Bacteria</taxon>
        <taxon>Bacillati</taxon>
        <taxon>Actinomycetota</taxon>
        <taxon>Actinomycetes</taxon>
        <taxon>Micrococcales</taxon>
        <taxon>Intrasporangiaceae</taxon>
        <taxon>Marihabitans</taxon>
    </lineage>
</organism>
<dbReference type="Pfam" id="PF13561">
    <property type="entry name" value="adh_short_C2"/>
    <property type="match status" value="1"/>
</dbReference>
<dbReference type="InterPro" id="IPR036291">
    <property type="entry name" value="NAD(P)-bd_dom_sf"/>
</dbReference>
<name>A0A560WID8_9MICO</name>
<evidence type="ECO:0000313" key="2">
    <source>
        <dbReference type="Proteomes" id="UP000315628"/>
    </source>
</evidence>
<reference evidence="1 2" key="1">
    <citation type="submission" date="2019-06" db="EMBL/GenBank/DDBJ databases">
        <title>Sequencing the genomes of 1000 actinobacteria strains.</title>
        <authorList>
            <person name="Klenk H.-P."/>
        </authorList>
    </citation>
    <scope>NUCLEOTIDE SEQUENCE [LARGE SCALE GENOMIC DNA]</scope>
    <source>
        <strain evidence="1 2">DSM 18935</strain>
    </source>
</reference>
<accession>A0A560WID8</accession>
<comment type="caution">
    <text evidence="1">The sequence shown here is derived from an EMBL/GenBank/DDBJ whole genome shotgun (WGS) entry which is preliminary data.</text>
</comment>
<dbReference type="SUPFAM" id="SSF51735">
    <property type="entry name" value="NAD(P)-binding Rossmann-fold domains"/>
    <property type="match status" value="1"/>
</dbReference>
<dbReference type="Gene3D" id="3.40.50.720">
    <property type="entry name" value="NAD(P)-binding Rossmann-like Domain"/>
    <property type="match status" value="1"/>
</dbReference>
<evidence type="ECO:0000313" key="1">
    <source>
        <dbReference type="EMBL" id="TWD17284.1"/>
    </source>
</evidence>
<dbReference type="Proteomes" id="UP000315628">
    <property type="component" value="Unassembled WGS sequence"/>
</dbReference>
<dbReference type="InterPro" id="IPR002347">
    <property type="entry name" value="SDR_fam"/>
</dbReference>
<dbReference type="AlphaFoldDB" id="A0A560WID8"/>